<accession>A0ABS0U5X4</accession>
<dbReference type="RefSeq" id="WP_198690062.1">
    <property type="nucleotide sequence ID" value="NZ_CAWPUD010000037.1"/>
</dbReference>
<sequence>MGRNDELRRFCKQPILLGDTFDSASPVTAILARSFDHRHSITATP</sequence>
<gene>
    <name evidence="1" type="ORF">H8A87_11250</name>
</gene>
<dbReference type="Proteomes" id="UP000696184">
    <property type="component" value="Unassembled WGS sequence"/>
</dbReference>
<comment type="caution">
    <text evidence="1">The sequence shown here is derived from an EMBL/GenBank/DDBJ whole genome shotgun (WGS) entry which is preliminary data.</text>
</comment>
<name>A0ABS0U5X4_9GAMM</name>
<evidence type="ECO:0000313" key="2">
    <source>
        <dbReference type="Proteomes" id="UP000696184"/>
    </source>
</evidence>
<proteinExistence type="predicted"/>
<keyword evidence="2" id="KW-1185">Reference proteome</keyword>
<organism evidence="1 2">
    <name type="scientific">Xenorhabdus lircayensis</name>
    <dbReference type="NCBI Taxonomy" id="2763499"/>
    <lineage>
        <taxon>Bacteria</taxon>
        <taxon>Pseudomonadati</taxon>
        <taxon>Pseudomonadota</taxon>
        <taxon>Gammaproteobacteria</taxon>
        <taxon>Enterobacterales</taxon>
        <taxon>Morganellaceae</taxon>
        <taxon>Xenorhabdus</taxon>
    </lineage>
</organism>
<dbReference type="EMBL" id="JACOII010000039">
    <property type="protein sequence ID" value="MBI6549281.1"/>
    <property type="molecule type" value="Genomic_DNA"/>
</dbReference>
<reference evidence="1 2" key="1">
    <citation type="submission" date="2020-08" db="EMBL/GenBank/DDBJ databases">
        <title>Description of Xenorhabdus lircayensis sp. nov., the symbiotic bacterium associated with the entomopathogenic nematode Steirnernema unicornum.</title>
        <authorList>
            <person name="Castaneda-Alvarez C."/>
            <person name="Prodan S."/>
            <person name="Zamorano A."/>
            <person name="San-Blas E."/>
            <person name="Aballay E."/>
        </authorList>
    </citation>
    <scope>NUCLEOTIDE SEQUENCE [LARGE SCALE GENOMIC DNA]</scope>
    <source>
        <strain evidence="1 2">VLS</strain>
    </source>
</reference>
<evidence type="ECO:0000313" key="1">
    <source>
        <dbReference type="EMBL" id="MBI6549281.1"/>
    </source>
</evidence>
<protein>
    <submittedName>
        <fullName evidence="1">Uncharacterized protein</fullName>
    </submittedName>
</protein>